<dbReference type="InterPro" id="IPR000387">
    <property type="entry name" value="Tyr_Pase_dom"/>
</dbReference>
<evidence type="ECO:0000313" key="4">
    <source>
        <dbReference type="EMBL" id="SUS06342.1"/>
    </source>
</evidence>
<dbReference type="GO" id="GO:2001070">
    <property type="term" value="F:starch binding"/>
    <property type="evidence" value="ECO:0007669"/>
    <property type="project" value="TreeGrafter"/>
</dbReference>
<protein>
    <submittedName>
        <fullName evidence="3">Uncharacterized protein</fullName>
    </submittedName>
</protein>
<feature type="domain" description="Tyrosine specific protein phosphatases" evidence="2">
    <location>
        <begin position="85"/>
        <end position="153"/>
    </location>
</feature>
<dbReference type="Pfam" id="PF00782">
    <property type="entry name" value="DSPc"/>
    <property type="match status" value="1"/>
</dbReference>
<dbReference type="InterPro" id="IPR029021">
    <property type="entry name" value="Prot-tyrosine_phosphatase-like"/>
</dbReference>
<dbReference type="InterPro" id="IPR000340">
    <property type="entry name" value="Dual-sp_phosphatase_cat-dom"/>
</dbReference>
<dbReference type="EMBL" id="UIDG01000056">
    <property type="protein sequence ID" value="SUS04805.1"/>
    <property type="molecule type" value="Genomic_DNA"/>
</dbReference>
<dbReference type="PROSITE" id="PS50056">
    <property type="entry name" value="TYR_PHOSPHATASE_2"/>
    <property type="match status" value="1"/>
</dbReference>
<sequence>MNWQWSLNWDEVRTDMVIGSCPMIIEDIDRICEEAGATALLSLQSEECRSAFGIDYESHREHGVARGALMLNTPMLDFNPPDQRINLPQAVRALAILLATSHRVYVHCTAGLNRAPLAVLAYLAFVELMPPEEALTFIRRVRPAAEPSWEAFHGCREDIVVALRDHVSVRAYYLAQQYPANDPLNNWSQAETDIIRAAFLSKKPVPGPRQDPNRP</sequence>
<dbReference type="GO" id="GO:0005983">
    <property type="term" value="P:starch catabolic process"/>
    <property type="evidence" value="ECO:0007669"/>
    <property type="project" value="TreeGrafter"/>
</dbReference>
<evidence type="ECO:0000259" key="1">
    <source>
        <dbReference type="PROSITE" id="PS50054"/>
    </source>
</evidence>
<dbReference type="InterPro" id="IPR052832">
    <property type="entry name" value="Starch-Glucan_Phosphatase"/>
</dbReference>
<organism evidence="3">
    <name type="scientific">metagenome</name>
    <dbReference type="NCBI Taxonomy" id="256318"/>
    <lineage>
        <taxon>unclassified sequences</taxon>
        <taxon>metagenomes</taxon>
    </lineage>
</organism>
<dbReference type="PROSITE" id="PS50054">
    <property type="entry name" value="TYR_PHOSPHATASE_DUAL"/>
    <property type="match status" value="1"/>
</dbReference>
<dbReference type="GO" id="GO:0019203">
    <property type="term" value="F:carbohydrate phosphatase activity"/>
    <property type="evidence" value="ECO:0007669"/>
    <property type="project" value="TreeGrafter"/>
</dbReference>
<dbReference type="PANTHER" id="PTHR46642">
    <property type="entry name" value="DUAL SPECIFICITY PHOSPHATASE, SUBGROUP, CATALYTIC DOMAIN"/>
    <property type="match status" value="1"/>
</dbReference>
<proteinExistence type="predicted"/>
<dbReference type="SUPFAM" id="SSF52799">
    <property type="entry name" value="(Phosphotyrosine protein) phosphatases II"/>
    <property type="match status" value="1"/>
</dbReference>
<gene>
    <name evidence="3" type="ORF">DF3PB_1490009</name>
    <name evidence="4" type="ORF">DF3PB_270015</name>
</gene>
<dbReference type="SMART" id="SM00195">
    <property type="entry name" value="DSPc"/>
    <property type="match status" value="1"/>
</dbReference>
<dbReference type="GO" id="GO:0009507">
    <property type="term" value="C:chloroplast"/>
    <property type="evidence" value="ECO:0007669"/>
    <property type="project" value="TreeGrafter"/>
</dbReference>
<evidence type="ECO:0000259" key="2">
    <source>
        <dbReference type="PROSITE" id="PS50056"/>
    </source>
</evidence>
<dbReference type="PANTHER" id="PTHR46642:SF8">
    <property type="entry name" value="DUAL SPECIFICITY PROTEIN PHOSPHATASE FAMILY PROTEIN"/>
    <property type="match status" value="1"/>
</dbReference>
<feature type="domain" description="Tyrosine-protein phosphatase" evidence="1">
    <location>
        <begin position="8"/>
        <end position="165"/>
    </location>
</feature>
<evidence type="ECO:0000313" key="3">
    <source>
        <dbReference type="EMBL" id="SUS04805.1"/>
    </source>
</evidence>
<dbReference type="InterPro" id="IPR020422">
    <property type="entry name" value="TYR_PHOSPHATASE_DUAL_dom"/>
</dbReference>
<dbReference type="AlphaFoldDB" id="A0A380T9C1"/>
<name>A0A380T9C1_9ZZZZ</name>
<accession>A0A380T9C1</accession>
<dbReference type="EMBL" id="UIDG01000190">
    <property type="protein sequence ID" value="SUS06342.1"/>
    <property type="molecule type" value="Genomic_DNA"/>
</dbReference>
<reference evidence="3" key="1">
    <citation type="submission" date="2018-07" db="EMBL/GenBank/DDBJ databases">
        <authorList>
            <person name="Quirk P.G."/>
            <person name="Krulwich T.A."/>
        </authorList>
    </citation>
    <scope>NUCLEOTIDE SEQUENCE</scope>
</reference>
<dbReference type="Gene3D" id="3.90.190.10">
    <property type="entry name" value="Protein tyrosine phosphatase superfamily"/>
    <property type="match status" value="1"/>
</dbReference>